<dbReference type="EMBL" id="LR900020">
    <property type="protein sequence ID" value="CAD7243807.1"/>
    <property type="molecule type" value="Genomic_DNA"/>
</dbReference>
<organism evidence="1">
    <name type="scientific">Darwinula stevensoni</name>
    <dbReference type="NCBI Taxonomy" id="69355"/>
    <lineage>
        <taxon>Eukaryota</taxon>
        <taxon>Metazoa</taxon>
        <taxon>Ecdysozoa</taxon>
        <taxon>Arthropoda</taxon>
        <taxon>Crustacea</taxon>
        <taxon>Oligostraca</taxon>
        <taxon>Ostracoda</taxon>
        <taxon>Podocopa</taxon>
        <taxon>Podocopida</taxon>
        <taxon>Darwinulocopina</taxon>
        <taxon>Darwinuloidea</taxon>
        <taxon>Darwinulidae</taxon>
        <taxon>Darwinula</taxon>
    </lineage>
</organism>
<dbReference type="SUPFAM" id="SSF117281">
    <property type="entry name" value="Kelch motif"/>
    <property type="match status" value="1"/>
</dbReference>
<protein>
    <recommendedName>
        <fullName evidence="3">DUF4817 domain-containing protein</fullName>
    </recommendedName>
</protein>
<dbReference type="Proteomes" id="UP000677054">
    <property type="component" value="Unassembled WGS sequence"/>
</dbReference>
<evidence type="ECO:0000313" key="1">
    <source>
        <dbReference type="EMBL" id="CAD7243807.1"/>
    </source>
</evidence>
<reference evidence="1" key="1">
    <citation type="submission" date="2020-11" db="EMBL/GenBank/DDBJ databases">
        <authorList>
            <person name="Tran Van P."/>
        </authorList>
    </citation>
    <scope>NUCLEOTIDE SEQUENCE</scope>
</reference>
<accession>A0A7R8X4E1</accession>
<dbReference type="Gene3D" id="2.120.10.80">
    <property type="entry name" value="Kelch-type beta propeller"/>
    <property type="match status" value="1"/>
</dbReference>
<proteinExistence type="predicted"/>
<gene>
    <name evidence="1" type="ORF">DSTB1V02_LOCUS3719</name>
</gene>
<dbReference type="InterPro" id="IPR015915">
    <property type="entry name" value="Kelch-typ_b-propeller"/>
</dbReference>
<name>A0A7R8X4E1_9CRUS</name>
<sequence length="371" mass="41165">MVQHHYRRQYGMEPPLKPTIRKGLRKFLETGSVLQRQGGGRPSVSDERMVAEVKAKDGWGGIGVFSPSTSLKPVYKAMFPSIIDEKNGKYEKLKNVTWGGIHNRVFVFKGRKTFMVETDNPKQLQRRRKQASLMQYIPSLRSRAPFSVSRLTCLTPCRGSSKGFYLFGEFQNDGEWSQSNAGAFIPSCEKWFPLPPFGLKLTKVAGTSLENGTIFLLGGEHCGKRNRVVKSVCLYDVRVGKRYSTLPDIPEPICEAAATVLSGRQLLLVGGSPDQATSSNQTSVLDLNNLKWDSSSSSSSYIPRLHSPRRSLGLGRDTLDQVMAIGGKGSNGKPLKTMEVLEADGGNFPWRWNEYPLPDSLEACILPSVFL</sequence>
<evidence type="ECO:0008006" key="3">
    <source>
        <dbReference type="Google" id="ProtNLM"/>
    </source>
</evidence>
<dbReference type="AlphaFoldDB" id="A0A7R8X4E1"/>
<evidence type="ECO:0000313" key="2">
    <source>
        <dbReference type="Proteomes" id="UP000677054"/>
    </source>
</evidence>
<keyword evidence="2" id="KW-1185">Reference proteome</keyword>
<dbReference type="OrthoDB" id="6782743at2759"/>
<dbReference type="EMBL" id="CAJPEV010000503">
    <property type="protein sequence ID" value="CAG0885908.1"/>
    <property type="molecule type" value="Genomic_DNA"/>
</dbReference>